<sequence length="358" mass="39147">MEEITAKGKEKATDDAFFLERLEMLYEQNLADMRAFAEREGKPFDEVRRHMAELHSKSLFDRSSLATAASSRKELIRQLLVDVSQRLESLETLAGLQSFFLAVDVDDPEDGGFLGGTVLGREFWRGHRGCGLSGAKAFRTRCKQTPPLWHTPAATPPTTMSLTSQPTPPPVPVVSTGTKGTARELKATLYAAMRDALRAASGVRKAEMRWTNHSTLEKYGVRIVGWPEGVPLQNPSVLSAAQNQLLLEMLGTGRIQFVRLDGTPAVANTYHPGSRSPRRDEDAMFEDAIDYSWACDVSGEDGDHPPQTTSVADSSVATSAVSASLGDANIRPPRTYSPMSAVDESGPVTPKKRRVEET</sequence>
<accession>A0AAD7THU2</accession>
<dbReference type="Proteomes" id="UP001215151">
    <property type="component" value="Unassembled WGS sequence"/>
</dbReference>
<feature type="region of interest" description="Disordered" evidence="1">
    <location>
        <begin position="147"/>
        <end position="178"/>
    </location>
</feature>
<organism evidence="2 3">
    <name type="scientific">Trametes cubensis</name>
    <dbReference type="NCBI Taxonomy" id="1111947"/>
    <lineage>
        <taxon>Eukaryota</taxon>
        <taxon>Fungi</taxon>
        <taxon>Dikarya</taxon>
        <taxon>Basidiomycota</taxon>
        <taxon>Agaricomycotina</taxon>
        <taxon>Agaricomycetes</taxon>
        <taxon>Polyporales</taxon>
        <taxon>Polyporaceae</taxon>
        <taxon>Trametes</taxon>
    </lineage>
</organism>
<evidence type="ECO:0000313" key="3">
    <source>
        <dbReference type="Proteomes" id="UP001215151"/>
    </source>
</evidence>
<protein>
    <submittedName>
        <fullName evidence="2">Uncharacterized protein</fullName>
    </submittedName>
</protein>
<reference evidence="2" key="1">
    <citation type="submission" date="2022-11" db="EMBL/GenBank/DDBJ databases">
        <title>Genome Sequence of Cubamyces cubensis.</title>
        <authorList>
            <person name="Buettner E."/>
        </authorList>
    </citation>
    <scope>NUCLEOTIDE SEQUENCE</scope>
    <source>
        <strain evidence="2">MPL-01</strain>
    </source>
</reference>
<gene>
    <name evidence="2" type="ORF">ONZ51_g11310</name>
</gene>
<evidence type="ECO:0000256" key="1">
    <source>
        <dbReference type="SAM" id="MobiDB-lite"/>
    </source>
</evidence>
<proteinExistence type="predicted"/>
<comment type="caution">
    <text evidence="2">The sequence shown here is derived from an EMBL/GenBank/DDBJ whole genome shotgun (WGS) entry which is preliminary data.</text>
</comment>
<dbReference type="AlphaFoldDB" id="A0AAD7THU2"/>
<evidence type="ECO:0000313" key="2">
    <source>
        <dbReference type="EMBL" id="KAJ8461791.1"/>
    </source>
</evidence>
<feature type="compositionally biased region" description="Low complexity" evidence="1">
    <location>
        <begin position="308"/>
        <end position="324"/>
    </location>
</feature>
<keyword evidence="3" id="KW-1185">Reference proteome</keyword>
<dbReference type="EMBL" id="JAPEVG010000523">
    <property type="protein sequence ID" value="KAJ8461791.1"/>
    <property type="molecule type" value="Genomic_DNA"/>
</dbReference>
<name>A0AAD7THU2_9APHY</name>
<feature type="region of interest" description="Disordered" evidence="1">
    <location>
        <begin position="296"/>
        <end position="358"/>
    </location>
</feature>